<dbReference type="InterPro" id="IPR036250">
    <property type="entry name" value="AcylCo_DH-like_C"/>
</dbReference>
<comment type="similarity">
    <text evidence="2">Belongs to the flavoprotein pyridine nucleotide cytochrome reductase family.</text>
</comment>
<comment type="cofactor">
    <cofactor evidence="1 7">
        <name>FAD</name>
        <dbReference type="ChEBI" id="CHEBI:57692"/>
    </cofactor>
</comment>
<keyword evidence="11" id="KW-1185">Reference proteome</keyword>
<dbReference type="SUPFAM" id="SSF56645">
    <property type="entry name" value="Acyl-CoA dehydrogenase NM domain-like"/>
    <property type="match status" value="1"/>
</dbReference>
<evidence type="ECO:0000256" key="5">
    <source>
        <dbReference type="ARBA" id="ARBA00022827"/>
    </source>
</evidence>
<reference evidence="10 11" key="1">
    <citation type="submission" date="2019-07" db="EMBL/GenBank/DDBJ databases">
        <title>Draft genome assembly of a fouling barnacle, Amphibalanus amphitrite (Darwin, 1854): The first reference genome for Thecostraca.</title>
        <authorList>
            <person name="Kim W."/>
        </authorList>
    </citation>
    <scope>NUCLEOTIDE SEQUENCE [LARGE SCALE GENOMIC DNA]</scope>
    <source>
        <strain evidence="10">SNU_AA5</strain>
        <tissue evidence="10">Soma without cirri and trophi</tissue>
    </source>
</reference>
<accession>A0A6A4W5M2</accession>
<dbReference type="InterPro" id="IPR017938">
    <property type="entry name" value="Riboflavin_synthase-like_b-brl"/>
</dbReference>
<evidence type="ECO:0000259" key="9">
    <source>
        <dbReference type="PROSITE" id="PS51384"/>
    </source>
</evidence>
<dbReference type="PRINTS" id="PR00406">
    <property type="entry name" value="CYTB5RDTASE"/>
</dbReference>
<dbReference type="Gene3D" id="1.20.140.10">
    <property type="entry name" value="Butyryl-CoA Dehydrogenase, subunit A, domain 3"/>
    <property type="match status" value="1"/>
</dbReference>
<gene>
    <name evidence="10" type="primary">MCR1.1_2</name>
    <name evidence="10" type="ORF">FJT64_004310</name>
</gene>
<dbReference type="Pfam" id="PF00970">
    <property type="entry name" value="FAD_binding_6"/>
    <property type="match status" value="1"/>
</dbReference>
<protein>
    <submittedName>
        <fullName evidence="10">NADH-cytochrome b5 reductase 1</fullName>
    </submittedName>
</protein>
<dbReference type="PANTHER" id="PTHR19370:SF184">
    <property type="entry name" value="NADH-CYTOCHROME B5 REDUCTASE-LIKE"/>
    <property type="match status" value="1"/>
</dbReference>
<dbReference type="GO" id="GO:0016627">
    <property type="term" value="F:oxidoreductase activity, acting on the CH-CH group of donors"/>
    <property type="evidence" value="ECO:0007669"/>
    <property type="project" value="InterPro"/>
</dbReference>
<evidence type="ECO:0000256" key="8">
    <source>
        <dbReference type="SAM" id="MobiDB-lite"/>
    </source>
</evidence>
<evidence type="ECO:0000256" key="6">
    <source>
        <dbReference type="ARBA" id="ARBA00023002"/>
    </source>
</evidence>
<dbReference type="Gene3D" id="3.40.50.80">
    <property type="entry name" value="Nucleotide-binding domain of ferredoxin-NADP reductase (FNR) module"/>
    <property type="match status" value="1"/>
</dbReference>
<evidence type="ECO:0000256" key="4">
    <source>
        <dbReference type="ARBA" id="ARBA00022630"/>
    </source>
</evidence>
<feature type="region of interest" description="Disordered" evidence="8">
    <location>
        <begin position="469"/>
        <end position="519"/>
    </location>
</feature>
<dbReference type="PANTHER" id="PTHR19370">
    <property type="entry name" value="NADH-CYTOCHROME B5 REDUCTASE"/>
    <property type="match status" value="1"/>
</dbReference>
<dbReference type="Gene3D" id="2.40.30.10">
    <property type="entry name" value="Translation factors"/>
    <property type="match status" value="1"/>
</dbReference>
<dbReference type="SUPFAM" id="SSF63380">
    <property type="entry name" value="Riboflavin synthase domain-like"/>
    <property type="match status" value="1"/>
</dbReference>
<dbReference type="InterPro" id="IPR046373">
    <property type="entry name" value="Acyl-CoA_Oxase/DH_mid-dom_sf"/>
</dbReference>
<dbReference type="EMBL" id="VIIS01001437">
    <property type="protein sequence ID" value="KAF0298303.1"/>
    <property type="molecule type" value="Genomic_DNA"/>
</dbReference>
<dbReference type="InterPro" id="IPR039261">
    <property type="entry name" value="FNR_nucleotide-bd"/>
</dbReference>
<keyword evidence="5 7" id="KW-0274">FAD</keyword>
<feature type="binding site" evidence="7">
    <location>
        <position position="638"/>
    </location>
    <ligand>
        <name>FAD</name>
        <dbReference type="ChEBI" id="CHEBI:57692"/>
    </ligand>
</feature>
<dbReference type="OrthoDB" id="432685at2759"/>
<feature type="binding site" evidence="7">
    <location>
        <position position="587"/>
    </location>
    <ligand>
        <name>FAD</name>
        <dbReference type="ChEBI" id="CHEBI:57692"/>
    </ligand>
</feature>
<evidence type="ECO:0000256" key="7">
    <source>
        <dbReference type="PIRSR" id="PIRSR601834-1"/>
    </source>
</evidence>
<name>A0A6A4W5M2_AMPAM</name>
<keyword evidence="6" id="KW-0560">Oxidoreductase</keyword>
<dbReference type="EMBL" id="VIIS01001437">
    <property type="protein sequence ID" value="KAF0298302.1"/>
    <property type="molecule type" value="Genomic_DNA"/>
</dbReference>
<dbReference type="InterPro" id="IPR001834">
    <property type="entry name" value="CBR-like"/>
</dbReference>
<sequence>MDSEPWTEKMWGGRKFWGVGSEFDPWWTLNEKQKKLQQDLMEICRTKIRPHAIYCDKTYSYPRESLNAMSELGLLGLLVPKELGGLGESHRCAAMVVETLARYGCPSTAMVYTMHICATAGLLLRHHNSETIKDILRRLDKDKLVGTLSYSDPATGGHFWFPLSSKCHQLDENHVKLLKYASWTTSSGFADFYAIQTVSPGKKPGDFSDLTCFLFLKDEVRANAADWQSLGMHGNQSGPLICEGVLDVSRRIGPVGDGSRSNDETVDPFFLLASSCCWNGIALACIDLVKKHVTRKAHGDLGIRVCDYPTIQDYFGESVCDTNSVRLMAMSIAEALDMATENNSWDKHVDLDYLPRAKFLQWLWQLKFAAAKNVNTVTDTMLHAAGGSGYKTDFGLERLLRDGKAGWVMGPSNEVLRQWVGKTVLLGMDATDYWAQQVNHRAVHHEVQKMTTDQKEALVAQLLDDVQNSRRSAREAAEKNTEEEEDFENPFSTAPPQYVDKPLTLQGRECTPGLRPDTFTPMALRQRTTLGDKMEMFTFVYPEPDKHSGCLAGQYVKIRIHPEGHPVQERYFSPVSRPDQPDELEIIIRFETTGILSQHFKQLKPGDTVEVQGPCGGFEYRANTVDHLALLASGAGVTPALQLIRTVMADPEDSTQVTLLCFAETVDDILLKDELDRYQATDKRLQILYSLGETPENWDGEEGFIDSDMIQRMVAKPNGRRCKIVLCGGPTMVISTLSSLRQLKYPARDIFVYGQFGVEQVRMVYGRYVELSGHKSGCAV</sequence>
<dbReference type="InterPro" id="IPR037069">
    <property type="entry name" value="AcylCoA_DH/ox_N_sf"/>
</dbReference>
<dbReference type="Gene3D" id="2.40.110.10">
    <property type="entry name" value="Butyryl-CoA Dehydrogenase, subunit A, domain 2"/>
    <property type="match status" value="1"/>
</dbReference>
<evidence type="ECO:0000313" key="11">
    <source>
        <dbReference type="Proteomes" id="UP000440578"/>
    </source>
</evidence>
<dbReference type="InterPro" id="IPR008333">
    <property type="entry name" value="Cbr1-like_FAD-bd_dom"/>
</dbReference>
<evidence type="ECO:0000313" key="10">
    <source>
        <dbReference type="EMBL" id="KAF0298302.1"/>
    </source>
</evidence>
<organism evidence="10 11">
    <name type="scientific">Amphibalanus amphitrite</name>
    <name type="common">Striped barnacle</name>
    <name type="synonym">Balanus amphitrite</name>
    <dbReference type="NCBI Taxonomy" id="1232801"/>
    <lineage>
        <taxon>Eukaryota</taxon>
        <taxon>Metazoa</taxon>
        <taxon>Ecdysozoa</taxon>
        <taxon>Arthropoda</taxon>
        <taxon>Crustacea</taxon>
        <taxon>Multicrustacea</taxon>
        <taxon>Cirripedia</taxon>
        <taxon>Thoracica</taxon>
        <taxon>Thoracicalcarea</taxon>
        <taxon>Balanomorpha</taxon>
        <taxon>Balanoidea</taxon>
        <taxon>Balanidae</taxon>
        <taxon>Amphibalaninae</taxon>
        <taxon>Amphibalanus</taxon>
    </lineage>
</organism>
<dbReference type="Pfam" id="PF00441">
    <property type="entry name" value="Acyl-CoA_dh_1"/>
    <property type="match status" value="1"/>
</dbReference>
<dbReference type="SUPFAM" id="SSF52343">
    <property type="entry name" value="Ferredoxin reductase-like, C-terminal NADP-linked domain"/>
    <property type="match status" value="1"/>
</dbReference>
<dbReference type="PROSITE" id="PS51384">
    <property type="entry name" value="FAD_FR"/>
    <property type="match status" value="1"/>
</dbReference>
<dbReference type="CDD" id="cd06183">
    <property type="entry name" value="cyt_b5_reduct_like"/>
    <property type="match status" value="1"/>
</dbReference>
<comment type="caution">
    <text evidence="10">The sequence shown here is derived from an EMBL/GenBank/DDBJ whole genome shotgun (WGS) entry which is preliminary data.</text>
</comment>
<feature type="binding site" evidence="7">
    <location>
        <position position="597"/>
    </location>
    <ligand>
        <name>FAD</name>
        <dbReference type="ChEBI" id="CHEBI:57692"/>
    </ligand>
</feature>
<dbReference type="Proteomes" id="UP000440578">
    <property type="component" value="Unassembled WGS sequence"/>
</dbReference>
<evidence type="ECO:0000256" key="1">
    <source>
        <dbReference type="ARBA" id="ARBA00001974"/>
    </source>
</evidence>
<dbReference type="Gene3D" id="1.10.540.10">
    <property type="entry name" value="Acyl-CoA dehydrogenase/oxidase, N-terminal domain"/>
    <property type="match status" value="1"/>
</dbReference>
<evidence type="ECO:0000256" key="3">
    <source>
        <dbReference type="ARBA" id="ARBA00009347"/>
    </source>
</evidence>
<dbReference type="InterPro" id="IPR001433">
    <property type="entry name" value="OxRdtase_FAD/NAD-bd"/>
</dbReference>
<dbReference type="InterPro" id="IPR017927">
    <property type="entry name" value="FAD-bd_FR_type"/>
</dbReference>
<keyword evidence="4 7" id="KW-0285">Flavoprotein</keyword>
<comment type="similarity">
    <text evidence="3">Belongs to the acyl-CoA dehydrogenase family.</text>
</comment>
<evidence type="ECO:0000256" key="2">
    <source>
        <dbReference type="ARBA" id="ARBA00006105"/>
    </source>
</evidence>
<dbReference type="InterPro" id="IPR009100">
    <property type="entry name" value="AcylCoA_DH/oxidase_NM_dom_sf"/>
</dbReference>
<dbReference type="Pfam" id="PF02771">
    <property type="entry name" value="Acyl-CoA_dh_N"/>
    <property type="match status" value="1"/>
</dbReference>
<proteinExistence type="inferred from homology"/>
<feature type="binding site" evidence="7">
    <location>
        <position position="570"/>
    </location>
    <ligand>
        <name>FAD</name>
        <dbReference type="ChEBI" id="CHEBI:57692"/>
    </ligand>
</feature>
<dbReference type="SUPFAM" id="SSF47203">
    <property type="entry name" value="Acyl-CoA dehydrogenase C-terminal domain-like"/>
    <property type="match status" value="1"/>
</dbReference>
<feature type="domain" description="FAD-binding FR-type" evidence="9">
    <location>
        <begin position="517"/>
        <end position="621"/>
    </location>
</feature>
<dbReference type="AlphaFoldDB" id="A0A6A4W5M2"/>
<dbReference type="InterPro" id="IPR009075">
    <property type="entry name" value="AcylCo_DH/oxidase_C"/>
</dbReference>
<dbReference type="Pfam" id="PF00175">
    <property type="entry name" value="NAD_binding_1"/>
    <property type="match status" value="1"/>
</dbReference>
<dbReference type="InterPro" id="IPR013786">
    <property type="entry name" value="AcylCoA_DH/ox_N"/>
</dbReference>
<dbReference type="GO" id="GO:0050660">
    <property type="term" value="F:flavin adenine dinucleotide binding"/>
    <property type="evidence" value="ECO:0007669"/>
    <property type="project" value="InterPro"/>
</dbReference>